<gene>
    <name evidence="2" type="ORF">LS41612_01595</name>
    <name evidence="3" type="ORF">NCTC10338_04482</name>
</gene>
<keyword evidence="1" id="KW-0812">Transmembrane</keyword>
<evidence type="ECO:0000313" key="3">
    <source>
        <dbReference type="EMBL" id="SUV19606.1"/>
    </source>
</evidence>
<evidence type="ECO:0000313" key="5">
    <source>
        <dbReference type="Proteomes" id="UP000255295"/>
    </source>
</evidence>
<reference evidence="3 5" key="2">
    <citation type="submission" date="2018-06" db="EMBL/GenBank/DDBJ databases">
        <authorList>
            <consortium name="Pathogen Informatics"/>
            <person name="Doyle S."/>
        </authorList>
    </citation>
    <scope>NUCLEOTIDE SEQUENCE [LARGE SCALE GENOMIC DNA]</scope>
    <source>
        <strain evidence="3 5">NCTC10338</strain>
    </source>
</reference>
<feature type="transmembrane region" description="Helical" evidence="1">
    <location>
        <begin position="44"/>
        <end position="64"/>
    </location>
</feature>
<name>A0A2S0JVJ5_LYSSH</name>
<sequence length="65" mass="7756">MHLFIENIKDITFLIILLSSFIYRRQLKLTKWKRKLTKGEMLMYFLTSIALPIYGVIYCVQLLAT</sequence>
<protein>
    <submittedName>
        <fullName evidence="2">Uncharacterized protein</fullName>
    </submittedName>
</protein>
<keyword evidence="1" id="KW-0472">Membrane</keyword>
<feature type="transmembrane region" description="Helical" evidence="1">
    <location>
        <begin position="6"/>
        <end position="23"/>
    </location>
</feature>
<organism evidence="2 4">
    <name type="scientific">Lysinibacillus sphaericus</name>
    <name type="common">Bacillus sphaericus</name>
    <dbReference type="NCBI Taxonomy" id="1421"/>
    <lineage>
        <taxon>Bacteria</taxon>
        <taxon>Bacillati</taxon>
        <taxon>Bacillota</taxon>
        <taxon>Bacilli</taxon>
        <taxon>Bacillales</taxon>
        <taxon>Bacillaceae</taxon>
        <taxon>Lysinibacillus</taxon>
    </lineage>
</organism>
<dbReference type="AlphaFoldDB" id="A0A2S0JVJ5"/>
<dbReference type="EMBL" id="CP019980">
    <property type="protein sequence ID" value="AVK95079.1"/>
    <property type="molecule type" value="Genomic_DNA"/>
</dbReference>
<keyword evidence="1" id="KW-1133">Transmembrane helix</keyword>
<evidence type="ECO:0000313" key="4">
    <source>
        <dbReference type="Proteomes" id="UP000238825"/>
    </source>
</evidence>
<evidence type="ECO:0000256" key="1">
    <source>
        <dbReference type="SAM" id="Phobius"/>
    </source>
</evidence>
<dbReference type="EMBL" id="UFSZ01000001">
    <property type="protein sequence ID" value="SUV19606.1"/>
    <property type="molecule type" value="Genomic_DNA"/>
</dbReference>
<evidence type="ECO:0000313" key="2">
    <source>
        <dbReference type="EMBL" id="AVK95079.1"/>
    </source>
</evidence>
<dbReference type="Proteomes" id="UP000238825">
    <property type="component" value="Chromosome"/>
</dbReference>
<proteinExistence type="predicted"/>
<accession>A0A2S0JVJ5</accession>
<reference evidence="2 4" key="1">
    <citation type="submission" date="2017-03" db="EMBL/GenBank/DDBJ databases">
        <title>The whole genome sequencing and assembly of Lysinibacillus sphaericus DSM 28T strain.</title>
        <authorList>
            <person name="Lee Y.-J."/>
            <person name="Yi H."/>
            <person name="Bahn Y.-S."/>
            <person name="Kim J.F."/>
            <person name="Lee D.-W."/>
        </authorList>
    </citation>
    <scope>NUCLEOTIDE SEQUENCE [LARGE SCALE GENOMIC DNA]</scope>
    <source>
        <strain evidence="2 4">DSM 28</strain>
    </source>
</reference>
<dbReference type="Proteomes" id="UP000255295">
    <property type="component" value="Unassembled WGS sequence"/>
</dbReference>